<keyword evidence="2" id="KW-1185">Reference proteome</keyword>
<reference evidence="1 2" key="1">
    <citation type="submission" date="2018-08" db="EMBL/GenBank/DDBJ databases">
        <title>Fibrisoma montanum sp. nov., isolated from Danxia mountain soil.</title>
        <authorList>
            <person name="Huang Y."/>
        </authorList>
    </citation>
    <scope>NUCLEOTIDE SEQUENCE [LARGE SCALE GENOMIC DNA]</scope>
    <source>
        <strain evidence="1 2">HYT19</strain>
    </source>
</reference>
<dbReference type="AlphaFoldDB" id="A0A418MB60"/>
<accession>A0A418MB60</accession>
<organism evidence="1 2">
    <name type="scientific">Fibrisoma montanum</name>
    <dbReference type="NCBI Taxonomy" id="2305895"/>
    <lineage>
        <taxon>Bacteria</taxon>
        <taxon>Pseudomonadati</taxon>
        <taxon>Bacteroidota</taxon>
        <taxon>Cytophagia</taxon>
        <taxon>Cytophagales</taxon>
        <taxon>Spirosomataceae</taxon>
        <taxon>Fibrisoma</taxon>
    </lineage>
</organism>
<evidence type="ECO:0000313" key="2">
    <source>
        <dbReference type="Proteomes" id="UP000283523"/>
    </source>
</evidence>
<name>A0A418MB60_9BACT</name>
<dbReference type="Proteomes" id="UP000283523">
    <property type="component" value="Unassembled WGS sequence"/>
</dbReference>
<dbReference type="EMBL" id="QXED01000003">
    <property type="protein sequence ID" value="RIV23611.1"/>
    <property type="molecule type" value="Genomic_DNA"/>
</dbReference>
<sequence>MLQDLERVWRDSRAARNPEYDVRAETLRAIFAEQTADLQTELTENDGCKPVKVVWLENGDHTVEEENNLPANIKTSITCDIDGPQAASNAIEYEMNDMVKVTLKVQDKDCGNRFTRDQKFQKLYMDKQRDLVNKMARKMLQFVAASAGVSQGTGYLGTYQGAGASAAEKSLLRVAPGNFNAFDFAPYVAELAEINQLTNPFVLDGGNLRYARFNAEYQQGTPAGDAGQENHFDTLRMYRDGLNFAAETLQNSTFVVDRGALALFMAAFFPQTPTDEIGDGYAYTQYRTPIMGLNQAFGRQIEADTTYVKKKVPVAGNTDYCETFHIWEMRLWYLPLLNPNLSVNNGTTGVLRINKDATLTQKGTAMQKAL</sequence>
<comment type="caution">
    <text evidence="1">The sequence shown here is derived from an EMBL/GenBank/DDBJ whole genome shotgun (WGS) entry which is preliminary data.</text>
</comment>
<proteinExistence type="predicted"/>
<protein>
    <recommendedName>
        <fullName evidence="3">Major capsid protein</fullName>
    </recommendedName>
</protein>
<evidence type="ECO:0000313" key="1">
    <source>
        <dbReference type="EMBL" id="RIV23611.1"/>
    </source>
</evidence>
<evidence type="ECO:0008006" key="3">
    <source>
        <dbReference type="Google" id="ProtNLM"/>
    </source>
</evidence>
<gene>
    <name evidence="1" type="ORF">DYU11_11560</name>
</gene>